<organism evidence="2 3">
    <name type="scientific">Portunus trituberculatus</name>
    <name type="common">Swimming crab</name>
    <name type="synonym">Neptunus trituberculatus</name>
    <dbReference type="NCBI Taxonomy" id="210409"/>
    <lineage>
        <taxon>Eukaryota</taxon>
        <taxon>Metazoa</taxon>
        <taxon>Ecdysozoa</taxon>
        <taxon>Arthropoda</taxon>
        <taxon>Crustacea</taxon>
        <taxon>Multicrustacea</taxon>
        <taxon>Malacostraca</taxon>
        <taxon>Eumalacostraca</taxon>
        <taxon>Eucarida</taxon>
        <taxon>Decapoda</taxon>
        <taxon>Pleocyemata</taxon>
        <taxon>Brachyura</taxon>
        <taxon>Eubrachyura</taxon>
        <taxon>Portunoidea</taxon>
        <taxon>Portunidae</taxon>
        <taxon>Portuninae</taxon>
        <taxon>Portunus</taxon>
    </lineage>
</organism>
<dbReference type="AlphaFoldDB" id="A0A5B7IQZ8"/>
<feature type="signal peptide" evidence="1">
    <location>
        <begin position="1"/>
        <end position="21"/>
    </location>
</feature>
<comment type="caution">
    <text evidence="2">The sequence shown here is derived from an EMBL/GenBank/DDBJ whole genome shotgun (WGS) entry which is preliminary data.</text>
</comment>
<evidence type="ECO:0000313" key="2">
    <source>
        <dbReference type="EMBL" id="MPC83997.1"/>
    </source>
</evidence>
<reference evidence="2 3" key="1">
    <citation type="submission" date="2019-05" db="EMBL/GenBank/DDBJ databases">
        <title>Another draft genome of Portunus trituberculatus and its Hox gene families provides insights of decapod evolution.</title>
        <authorList>
            <person name="Jeong J.-H."/>
            <person name="Song I."/>
            <person name="Kim S."/>
            <person name="Choi T."/>
            <person name="Kim D."/>
            <person name="Ryu S."/>
            <person name="Kim W."/>
        </authorList>
    </citation>
    <scope>NUCLEOTIDE SEQUENCE [LARGE SCALE GENOMIC DNA]</scope>
    <source>
        <tissue evidence="2">Muscle</tissue>
    </source>
</reference>
<proteinExistence type="predicted"/>
<keyword evidence="3" id="KW-1185">Reference proteome</keyword>
<name>A0A5B7IQZ8_PORTR</name>
<evidence type="ECO:0000313" key="3">
    <source>
        <dbReference type="Proteomes" id="UP000324222"/>
    </source>
</evidence>
<evidence type="ECO:0000256" key="1">
    <source>
        <dbReference type="SAM" id="SignalP"/>
    </source>
</evidence>
<protein>
    <submittedName>
        <fullName evidence="2">Uncharacterized protein</fullName>
    </submittedName>
</protein>
<keyword evidence="1" id="KW-0732">Signal</keyword>
<dbReference type="EMBL" id="VSRR010064117">
    <property type="protein sequence ID" value="MPC83997.1"/>
    <property type="molecule type" value="Genomic_DNA"/>
</dbReference>
<gene>
    <name evidence="2" type="ORF">E2C01_078721</name>
</gene>
<sequence length="62" mass="7391">MQDVWLCVGLSLGWWWWWCAGQLLCALEVLRPHWCRGLTGFLPTHIYLQKKESVLPDKDRHL</sequence>
<accession>A0A5B7IQZ8</accession>
<feature type="chain" id="PRO_5023072505" evidence="1">
    <location>
        <begin position="22"/>
        <end position="62"/>
    </location>
</feature>
<dbReference type="Proteomes" id="UP000324222">
    <property type="component" value="Unassembled WGS sequence"/>
</dbReference>